<dbReference type="Pfam" id="PF01359">
    <property type="entry name" value="Transposase_1"/>
    <property type="match status" value="1"/>
</dbReference>
<dbReference type="OrthoDB" id="6436943at2759"/>
<dbReference type="AlphaFoldDB" id="A0A4Y2BB05"/>
<proteinExistence type="predicted"/>
<dbReference type="EMBL" id="BGPR01000065">
    <property type="protein sequence ID" value="GBL89471.1"/>
    <property type="molecule type" value="Genomic_DNA"/>
</dbReference>
<protein>
    <recommendedName>
        <fullName evidence="3">Mariner Mos1 transposase</fullName>
    </recommendedName>
</protein>
<organism evidence="1 2">
    <name type="scientific">Araneus ventricosus</name>
    <name type="common">Orbweaver spider</name>
    <name type="synonym">Epeira ventricosa</name>
    <dbReference type="NCBI Taxonomy" id="182803"/>
    <lineage>
        <taxon>Eukaryota</taxon>
        <taxon>Metazoa</taxon>
        <taxon>Ecdysozoa</taxon>
        <taxon>Arthropoda</taxon>
        <taxon>Chelicerata</taxon>
        <taxon>Arachnida</taxon>
        <taxon>Araneae</taxon>
        <taxon>Araneomorphae</taxon>
        <taxon>Entelegynae</taxon>
        <taxon>Araneoidea</taxon>
        <taxon>Araneidae</taxon>
        <taxon>Araneus</taxon>
    </lineage>
</organism>
<evidence type="ECO:0008006" key="3">
    <source>
        <dbReference type="Google" id="ProtNLM"/>
    </source>
</evidence>
<gene>
    <name evidence="1" type="ORF">AVEN_87817_1</name>
</gene>
<comment type="caution">
    <text evidence="1">The sequence shown here is derived from an EMBL/GenBank/DDBJ whole genome shotgun (WGS) entry which is preliminary data.</text>
</comment>
<dbReference type="PANTHER" id="PTHR46060">
    <property type="entry name" value="MARINER MOS1 TRANSPOSASE-LIKE PROTEIN"/>
    <property type="match status" value="1"/>
</dbReference>
<dbReference type="Gene3D" id="3.30.420.10">
    <property type="entry name" value="Ribonuclease H-like superfamily/Ribonuclease H"/>
    <property type="match status" value="1"/>
</dbReference>
<dbReference type="InterPro" id="IPR036397">
    <property type="entry name" value="RNaseH_sf"/>
</dbReference>
<dbReference type="InterPro" id="IPR001888">
    <property type="entry name" value="Transposase_1"/>
</dbReference>
<reference evidence="1 2" key="1">
    <citation type="journal article" date="2019" name="Sci. Rep.">
        <title>Orb-weaving spider Araneus ventricosus genome elucidates the spidroin gene catalogue.</title>
        <authorList>
            <person name="Kono N."/>
            <person name="Nakamura H."/>
            <person name="Ohtoshi R."/>
            <person name="Moran D.A.P."/>
            <person name="Shinohara A."/>
            <person name="Yoshida Y."/>
            <person name="Fujiwara M."/>
            <person name="Mori M."/>
            <person name="Tomita M."/>
            <person name="Arakawa K."/>
        </authorList>
    </citation>
    <scope>NUCLEOTIDE SEQUENCE [LARGE SCALE GENOMIC DNA]</scope>
</reference>
<dbReference type="GO" id="GO:0003676">
    <property type="term" value="F:nucleic acid binding"/>
    <property type="evidence" value="ECO:0007669"/>
    <property type="project" value="InterPro"/>
</dbReference>
<dbReference type="Proteomes" id="UP000499080">
    <property type="component" value="Unassembled WGS sequence"/>
</dbReference>
<name>A0A4Y2BB05_ARAVE</name>
<keyword evidence="2" id="KW-1185">Reference proteome</keyword>
<evidence type="ECO:0000313" key="1">
    <source>
        <dbReference type="EMBL" id="GBL89471.1"/>
    </source>
</evidence>
<dbReference type="PANTHER" id="PTHR46060:SF1">
    <property type="entry name" value="MARINER MOS1 TRANSPOSASE-LIKE PROTEIN"/>
    <property type="match status" value="1"/>
</dbReference>
<sequence>MGQDWGCRPVGFIRKVLRHLDRKTVRMAIGLEHLMRYQREGNYFLFRIIIDDKTWVHNFTPETKSASMTWKYPRSPVTNKSKVSHSAGKVMLRVFWDAKGIVLIDFLTSGTINNARYCDTLTKLKSTILRPRPGLLS</sequence>
<evidence type="ECO:0000313" key="2">
    <source>
        <dbReference type="Proteomes" id="UP000499080"/>
    </source>
</evidence>
<dbReference type="InterPro" id="IPR052709">
    <property type="entry name" value="Transposase-MT_Hybrid"/>
</dbReference>
<accession>A0A4Y2BB05</accession>